<reference evidence="1" key="1">
    <citation type="submission" date="2021-06" db="EMBL/GenBank/DDBJ databases">
        <authorList>
            <person name="Hodson N. C."/>
            <person name="Mongue J. A."/>
            <person name="Jaron S. K."/>
        </authorList>
    </citation>
    <scope>NUCLEOTIDE SEQUENCE</scope>
</reference>
<comment type="caution">
    <text evidence="1">The sequence shown here is derived from an EMBL/GenBank/DDBJ whole genome shotgun (WGS) entry which is preliminary data.</text>
</comment>
<dbReference type="AlphaFoldDB" id="A0A8J2PNC8"/>
<accession>A0A8J2PNC8</accession>
<proteinExistence type="predicted"/>
<protein>
    <submittedName>
        <fullName evidence="1">Uncharacterized protein</fullName>
    </submittedName>
</protein>
<dbReference type="Proteomes" id="UP000708208">
    <property type="component" value="Unassembled WGS sequence"/>
</dbReference>
<keyword evidence="2" id="KW-1185">Reference proteome</keyword>
<gene>
    <name evidence="1" type="ORF">AFUS01_LOCUS31423</name>
</gene>
<organism evidence="1 2">
    <name type="scientific">Allacma fusca</name>
    <dbReference type="NCBI Taxonomy" id="39272"/>
    <lineage>
        <taxon>Eukaryota</taxon>
        <taxon>Metazoa</taxon>
        <taxon>Ecdysozoa</taxon>
        <taxon>Arthropoda</taxon>
        <taxon>Hexapoda</taxon>
        <taxon>Collembola</taxon>
        <taxon>Symphypleona</taxon>
        <taxon>Sminthuridae</taxon>
        <taxon>Allacma</taxon>
    </lineage>
</organism>
<evidence type="ECO:0000313" key="2">
    <source>
        <dbReference type="Proteomes" id="UP000708208"/>
    </source>
</evidence>
<dbReference type="EMBL" id="CAJVCH010499046">
    <property type="protein sequence ID" value="CAG7821065.1"/>
    <property type="molecule type" value="Genomic_DNA"/>
</dbReference>
<sequence>MGIALIDPGFSTKDLLLFWIYEGDFKFFGIYKPIPELCPFGQWIERTLKNAAKLKFVVSFGMEVEG</sequence>
<evidence type="ECO:0000313" key="1">
    <source>
        <dbReference type="EMBL" id="CAG7821065.1"/>
    </source>
</evidence>
<name>A0A8J2PNC8_9HEXA</name>